<organism evidence="2 3">
    <name type="scientific">Paraphaeosphaeria sporulosa</name>
    <dbReference type="NCBI Taxonomy" id="1460663"/>
    <lineage>
        <taxon>Eukaryota</taxon>
        <taxon>Fungi</taxon>
        <taxon>Dikarya</taxon>
        <taxon>Ascomycota</taxon>
        <taxon>Pezizomycotina</taxon>
        <taxon>Dothideomycetes</taxon>
        <taxon>Pleosporomycetidae</taxon>
        <taxon>Pleosporales</taxon>
        <taxon>Massarineae</taxon>
        <taxon>Didymosphaeriaceae</taxon>
        <taxon>Paraphaeosphaeria</taxon>
    </lineage>
</organism>
<dbReference type="InParanoid" id="A0A177CWS9"/>
<dbReference type="GeneID" id="28769467"/>
<feature type="chain" id="PRO_5008058746" description="Apple domain-containing protein" evidence="1">
    <location>
        <begin position="17"/>
        <end position="396"/>
    </location>
</feature>
<reference evidence="2 3" key="1">
    <citation type="submission" date="2016-05" db="EMBL/GenBank/DDBJ databases">
        <title>Comparative analysis of secretome profiles of manganese(II)-oxidizing ascomycete fungi.</title>
        <authorList>
            <consortium name="DOE Joint Genome Institute"/>
            <person name="Zeiner C.A."/>
            <person name="Purvine S.O."/>
            <person name="Zink E.M."/>
            <person name="Wu S."/>
            <person name="Pasa-Tolic L."/>
            <person name="Chaput D.L."/>
            <person name="Haridas S."/>
            <person name="Grigoriev I.V."/>
            <person name="Santelli C.M."/>
            <person name="Hansel C.M."/>
        </authorList>
    </citation>
    <scope>NUCLEOTIDE SEQUENCE [LARGE SCALE GENOMIC DNA]</scope>
    <source>
        <strain evidence="2 3">AP3s5-JAC2a</strain>
    </source>
</reference>
<accession>A0A177CWS9</accession>
<dbReference type="RefSeq" id="XP_018041863.1">
    <property type="nucleotide sequence ID" value="XM_018185981.1"/>
</dbReference>
<evidence type="ECO:0000313" key="2">
    <source>
        <dbReference type="EMBL" id="OAG11498.1"/>
    </source>
</evidence>
<dbReference type="EMBL" id="KV441548">
    <property type="protein sequence ID" value="OAG11498.1"/>
    <property type="molecule type" value="Genomic_DNA"/>
</dbReference>
<sequence length="396" mass="42517">MKFTIATALLPVLAAAANVGTFTCRTELGSKSIKNVPTDFATKTKSIRPTITTTVTPVTTEWLRYWYVITKITTSTRVVTDSTVTDTFSTTTTLYDVATNTITSTLTATATDTSTTSSTSTTIVPTATGWKPIADTVNRNSLYKREDEAERELEHPHAIRAVTSKKVKGLAAASWPSKVHCTQYVPNKNTKTVTKTRAPTTMYSPYWQKTTKTKVLSSTSTVVPDDVSTTETYSSTSSVTTFVTTFTTETTTVSTTTTSIIPGPTLYDACTKGNNIFGSNFNAGGVGYYITNIANNGPGVASDFKIVADGASSATECCSACHAFAGCETWSFRPTSRNCFLLYHEGSTCSSQTQHPNFFFSKKGSDTGAGYVVGNGNCGFTYSANSDSSVWRVDGY</sequence>
<evidence type="ECO:0008006" key="4">
    <source>
        <dbReference type="Google" id="ProtNLM"/>
    </source>
</evidence>
<keyword evidence="1" id="KW-0732">Signal</keyword>
<evidence type="ECO:0000256" key="1">
    <source>
        <dbReference type="SAM" id="SignalP"/>
    </source>
</evidence>
<proteinExistence type="predicted"/>
<dbReference type="Gene3D" id="3.50.4.10">
    <property type="entry name" value="Hepatocyte Growth Factor"/>
    <property type="match status" value="1"/>
</dbReference>
<name>A0A177CWS9_9PLEO</name>
<dbReference type="Proteomes" id="UP000077069">
    <property type="component" value="Unassembled WGS sequence"/>
</dbReference>
<evidence type="ECO:0000313" key="3">
    <source>
        <dbReference type="Proteomes" id="UP000077069"/>
    </source>
</evidence>
<protein>
    <recommendedName>
        <fullName evidence="4">Apple domain-containing protein</fullName>
    </recommendedName>
</protein>
<dbReference type="OrthoDB" id="4899074at2759"/>
<feature type="signal peptide" evidence="1">
    <location>
        <begin position="1"/>
        <end position="16"/>
    </location>
</feature>
<keyword evidence="3" id="KW-1185">Reference proteome</keyword>
<gene>
    <name evidence="2" type="ORF">CC84DRAFT_38217</name>
</gene>
<dbReference type="STRING" id="1460663.A0A177CWS9"/>
<dbReference type="AlphaFoldDB" id="A0A177CWS9"/>